<evidence type="ECO:0000313" key="1">
    <source>
        <dbReference type="EMBL" id="CAH1773125.1"/>
    </source>
</evidence>
<gene>
    <name evidence="1" type="ORF">OFUS_LOCUS768</name>
</gene>
<dbReference type="OrthoDB" id="6057434at2759"/>
<reference evidence="1" key="1">
    <citation type="submission" date="2022-03" db="EMBL/GenBank/DDBJ databases">
        <authorList>
            <person name="Martin C."/>
        </authorList>
    </citation>
    <scope>NUCLEOTIDE SEQUENCE</scope>
</reference>
<keyword evidence="2" id="KW-1185">Reference proteome</keyword>
<dbReference type="PANTHER" id="PTHR47237">
    <property type="entry name" value="SLL0310 PROTEIN"/>
    <property type="match status" value="1"/>
</dbReference>
<proteinExistence type="predicted"/>
<dbReference type="Pfam" id="PF13508">
    <property type="entry name" value="Acetyltransf_7"/>
    <property type="match status" value="1"/>
</dbReference>
<name>A0A8J1U8S6_OWEFU</name>
<dbReference type="PROSITE" id="PS51186">
    <property type="entry name" value="GNAT"/>
    <property type="match status" value="1"/>
</dbReference>
<dbReference type="SUPFAM" id="SSF55729">
    <property type="entry name" value="Acyl-CoA N-acyltransferases (Nat)"/>
    <property type="match status" value="1"/>
</dbReference>
<protein>
    <submittedName>
        <fullName evidence="1">Uncharacterized protein</fullName>
    </submittedName>
</protein>
<evidence type="ECO:0000313" key="2">
    <source>
        <dbReference type="Proteomes" id="UP000749559"/>
    </source>
</evidence>
<dbReference type="AlphaFoldDB" id="A0A8J1U8S6"/>
<dbReference type="GO" id="GO:0016747">
    <property type="term" value="F:acyltransferase activity, transferring groups other than amino-acyl groups"/>
    <property type="evidence" value="ECO:0007669"/>
    <property type="project" value="InterPro"/>
</dbReference>
<organism evidence="1 2">
    <name type="scientific">Owenia fusiformis</name>
    <name type="common">Polychaete worm</name>
    <dbReference type="NCBI Taxonomy" id="6347"/>
    <lineage>
        <taxon>Eukaryota</taxon>
        <taxon>Metazoa</taxon>
        <taxon>Spiralia</taxon>
        <taxon>Lophotrochozoa</taxon>
        <taxon>Annelida</taxon>
        <taxon>Polychaeta</taxon>
        <taxon>Sedentaria</taxon>
        <taxon>Canalipalpata</taxon>
        <taxon>Sabellida</taxon>
        <taxon>Oweniida</taxon>
        <taxon>Oweniidae</taxon>
        <taxon>Owenia</taxon>
    </lineage>
</organism>
<dbReference type="PANTHER" id="PTHR47237:SF1">
    <property type="entry name" value="SLL0310 PROTEIN"/>
    <property type="match status" value="1"/>
</dbReference>
<dbReference type="InterPro" id="IPR000182">
    <property type="entry name" value="GNAT_dom"/>
</dbReference>
<comment type="caution">
    <text evidence="1">The sequence shown here is derived from an EMBL/GenBank/DDBJ whole genome shotgun (WGS) entry which is preliminary data.</text>
</comment>
<dbReference type="InterPro" id="IPR016181">
    <property type="entry name" value="Acyl_CoA_acyltransferase"/>
</dbReference>
<dbReference type="CDD" id="cd04301">
    <property type="entry name" value="NAT_SF"/>
    <property type="match status" value="1"/>
</dbReference>
<sequence>MANVDGVKIRPARIEDLAEPARWMQENHWNADKELLEMYLRVYGDKGIVAVDDSDRPIGFAQWCDINPSLGIGTRIIVRDDMRNRGIARQLVAASKTCLGDRNLMVNSVDAIAGLYKDKCGYKHEGYAIGIYNGIVNSEITLEPAIFDGSVIIGDSTHMDDVIAYDEAITAGYQGYSRRRFLEENGNRDSDIFLIAKIGGNACGYLTVRGAGHVFIVAPFMANTNLMR</sequence>
<dbReference type="EMBL" id="CAIIXF020000001">
    <property type="protein sequence ID" value="CAH1773125.1"/>
    <property type="molecule type" value="Genomic_DNA"/>
</dbReference>
<dbReference type="Proteomes" id="UP000749559">
    <property type="component" value="Unassembled WGS sequence"/>
</dbReference>
<accession>A0A8J1U8S6</accession>
<dbReference type="InterPro" id="IPR052729">
    <property type="entry name" value="Acyl/Acetyltrans_Enzymes"/>
</dbReference>
<dbReference type="Gene3D" id="3.40.630.30">
    <property type="match status" value="1"/>
</dbReference>